<gene>
    <name evidence="1" type="ORF">HUN01_03315</name>
</gene>
<dbReference type="RefSeq" id="WP_181930072.1">
    <property type="nucleotide sequence ID" value="NZ_CP054698.1"/>
</dbReference>
<dbReference type="Proteomes" id="UP000514713">
    <property type="component" value="Chromosome"/>
</dbReference>
<proteinExistence type="predicted"/>
<protein>
    <submittedName>
        <fullName evidence="1">Uncharacterized protein</fullName>
    </submittedName>
</protein>
<keyword evidence="2" id="KW-1185">Reference proteome</keyword>
<evidence type="ECO:0000313" key="1">
    <source>
        <dbReference type="EMBL" id="QMS86643.1"/>
    </source>
</evidence>
<evidence type="ECO:0000313" key="2">
    <source>
        <dbReference type="Proteomes" id="UP000514713"/>
    </source>
</evidence>
<dbReference type="EMBL" id="CP054698">
    <property type="protein sequence ID" value="QMS86643.1"/>
    <property type="molecule type" value="Genomic_DNA"/>
</dbReference>
<accession>A0A7D7QPU6</accession>
<reference evidence="2" key="1">
    <citation type="submission" date="2020-06" db="EMBL/GenBank/DDBJ databases">
        <title>Nostoc edaphicum CCNP1411 genome.</title>
        <authorList>
            <person name="Fidor A."/>
            <person name="Grabski M."/>
            <person name="Gawor J."/>
            <person name="Gromadka R."/>
            <person name="Wegrzyn G."/>
            <person name="Mazur-Marzec H."/>
        </authorList>
    </citation>
    <scope>NUCLEOTIDE SEQUENCE [LARGE SCALE GENOMIC DNA]</scope>
    <source>
        <strain evidence="2">CCNP1411</strain>
    </source>
</reference>
<dbReference type="KEGG" id="ned:HUN01_03315"/>
<dbReference type="AlphaFoldDB" id="A0A7D7QPU6"/>
<name>A0A7D7QPU6_9NOSO</name>
<organism evidence="1 2">
    <name type="scientific">Nostoc edaphicum CCNP1411</name>
    <dbReference type="NCBI Taxonomy" id="1472755"/>
    <lineage>
        <taxon>Bacteria</taxon>
        <taxon>Bacillati</taxon>
        <taxon>Cyanobacteriota</taxon>
        <taxon>Cyanophyceae</taxon>
        <taxon>Nostocales</taxon>
        <taxon>Nostocaceae</taxon>
        <taxon>Nostoc</taxon>
    </lineage>
</organism>
<sequence>MNLSFSFLNKLSLVSFPANPLKQKNKIHDYSQQVWGSDYVFERLNEGMIGYMTGVGKGIKPCDRIILREGCESYQYQVEEVDYYSDPSDMWIALLKQIPID</sequence>